<dbReference type="Proteomes" id="UP000821845">
    <property type="component" value="Chromosome 1"/>
</dbReference>
<reference evidence="1" key="1">
    <citation type="submission" date="2020-05" db="EMBL/GenBank/DDBJ databases">
        <title>Large-scale comparative analyses of tick genomes elucidate their genetic diversity and vector capacities.</title>
        <authorList>
            <person name="Jia N."/>
            <person name="Wang J."/>
            <person name="Shi W."/>
            <person name="Du L."/>
            <person name="Sun Y."/>
            <person name="Zhan W."/>
            <person name="Jiang J."/>
            <person name="Wang Q."/>
            <person name="Zhang B."/>
            <person name="Ji P."/>
            <person name="Sakyi L.B."/>
            <person name="Cui X."/>
            <person name="Yuan T."/>
            <person name="Jiang B."/>
            <person name="Yang W."/>
            <person name="Lam T.T.-Y."/>
            <person name="Chang Q."/>
            <person name="Ding S."/>
            <person name="Wang X."/>
            <person name="Zhu J."/>
            <person name="Ruan X."/>
            <person name="Zhao L."/>
            <person name="Wei J."/>
            <person name="Que T."/>
            <person name="Du C."/>
            <person name="Cheng J."/>
            <person name="Dai P."/>
            <person name="Han X."/>
            <person name="Huang E."/>
            <person name="Gao Y."/>
            <person name="Liu J."/>
            <person name="Shao H."/>
            <person name="Ye R."/>
            <person name="Li L."/>
            <person name="Wei W."/>
            <person name="Wang X."/>
            <person name="Wang C."/>
            <person name="Yang T."/>
            <person name="Huo Q."/>
            <person name="Li W."/>
            <person name="Guo W."/>
            <person name="Chen H."/>
            <person name="Zhou L."/>
            <person name="Ni X."/>
            <person name="Tian J."/>
            <person name="Zhou Y."/>
            <person name="Sheng Y."/>
            <person name="Liu T."/>
            <person name="Pan Y."/>
            <person name="Xia L."/>
            <person name="Li J."/>
            <person name="Zhao F."/>
            <person name="Cao W."/>
        </authorList>
    </citation>
    <scope>NUCLEOTIDE SEQUENCE</scope>
    <source>
        <strain evidence="1">Hyas-2018</strain>
    </source>
</reference>
<name>A0ACB7TN60_HYAAI</name>
<protein>
    <submittedName>
        <fullName evidence="1">Uncharacterized protein</fullName>
    </submittedName>
</protein>
<accession>A0ACB7TN60</accession>
<sequence length="318" mass="34055">MKSTKKCSSDVRKYRTRHKYRGKRHKPLRKATAGNDACDAPVRPTADIGHHDIGNRDSCPEIDAAVEFVSASKKKIEFFKSEPRSASASAAGTVLCEICALTALVVGSACPTCRERKLAVREAAEKRKGLSSFLELRCDNAECPESVVSFTHTSKPINSAGECGDPGANIRYEGGSSRDGFAVNVKAVLAARDIGAGHDQLSRFCAIIGLPKPLHQKTFHGVAKKLHCAAMKAVSQNLDEARRVTRDAVVGGGDVLVMLDGTWQKRGHKSHNGVGTAVSLDIVMAPVATTFALLDQIRGVNTGVLKHWGSLHHATPPC</sequence>
<organism evidence="1 2">
    <name type="scientific">Hyalomma asiaticum</name>
    <name type="common">Tick</name>
    <dbReference type="NCBI Taxonomy" id="266040"/>
    <lineage>
        <taxon>Eukaryota</taxon>
        <taxon>Metazoa</taxon>
        <taxon>Ecdysozoa</taxon>
        <taxon>Arthropoda</taxon>
        <taxon>Chelicerata</taxon>
        <taxon>Arachnida</taxon>
        <taxon>Acari</taxon>
        <taxon>Parasitiformes</taxon>
        <taxon>Ixodida</taxon>
        <taxon>Ixodoidea</taxon>
        <taxon>Ixodidae</taxon>
        <taxon>Hyalomminae</taxon>
        <taxon>Hyalomma</taxon>
    </lineage>
</organism>
<proteinExistence type="predicted"/>
<evidence type="ECO:0000313" key="2">
    <source>
        <dbReference type="Proteomes" id="UP000821845"/>
    </source>
</evidence>
<evidence type="ECO:0000313" key="1">
    <source>
        <dbReference type="EMBL" id="KAH6948470.1"/>
    </source>
</evidence>
<gene>
    <name evidence="1" type="ORF">HPB50_024692</name>
</gene>
<comment type="caution">
    <text evidence="1">The sequence shown here is derived from an EMBL/GenBank/DDBJ whole genome shotgun (WGS) entry which is preliminary data.</text>
</comment>
<keyword evidence="2" id="KW-1185">Reference proteome</keyword>
<dbReference type="EMBL" id="CM023481">
    <property type="protein sequence ID" value="KAH6948470.1"/>
    <property type="molecule type" value="Genomic_DNA"/>
</dbReference>